<proteinExistence type="predicted"/>
<evidence type="ECO:0000313" key="1">
    <source>
        <dbReference type="EMBL" id="KAA3767395.1"/>
    </source>
</evidence>
<dbReference type="AlphaFoldDB" id="A0A7J4XL80"/>
<dbReference type="InterPro" id="IPR045724">
    <property type="entry name" value="DUF6078"/>
</dbReference>
<accession>A0A7J4XL80</accession>
<reference evidence="1 2" key="1">
    <citation type="journal article" date="2019" name="Nat. Med.">
        <title>A library of human gut bacterial isolates paired with longitudinal multiomics data enables mechanistic microbiome research.</title>
        <authorList>
            <person name="Poyet M."/>
            <person name="Groussin M."/>
            <person name="Gibbons S.M."/>
            <person name="Avila-Pacheco J."/>
            <person name="Jiang X."/>
            <person name="Kearney S.M."/>
            <person name="Perrotta A.R."/>
            <person name="Berdy B."/>
            <person name="Zhao S."/>
            <person name="Lieberman T.D."/>
            <person name="Swanson P.K."/>
            <person name="Smith M."/>
            <person name="Roesemann S."/>
            <person name="Alexander J.E."/>
            <person name="Rich S.A."/>
            <person name="Livny J."/>
            <person name="Vlamakis H."/>
            <person name="Clish C."/>
            <person name="Bullock K."/>
            <person name="Deik A."/>
            <person name="Scott J."/>
            <person name="Pierce K.A."/>
            <person name="Xavier R.J."/>
            <person name="Alm E.J."/>
        </authorList>
    </citation>
    <scope>NUCLEOTIDE SEQUENCE [LARGE SCALE GENOMIC DNA]</scope>
    <source>
        <strain evidence="1 2">BIOML-A10</strain>
    </source>
</reference>
<comment type="caution">
    <text evidence="1">The sequence shown here is derived from an EMBL/GenBank/DDBJ whole genome shotgun (WGS) entry which is preliminary data.</text>
</comment>
<dbReference type="EMBL" id="VWMK01000005">
    <property type="protein sequence ID" value="KAA3767395.1"/>
    <property type="molecule type" value="Genomic_DNA"/>
</dbReference>
<sequence length="144" mass="17212">MEQKTNTLSVPYSYARCYNEQCRQAENCLRRMAALYDTADYPFITILNPVRFPKADGNCSYFQKAEKVRMAWGVKGLLDKIPYEDAVSIKQQLIGHFGKTKYYRFYREERYLTPKEQAYIRQVFCNKGITEEPPFTRYTDEYMW</sequence>
<dbReference type="GeneID" id="93117428"/>
<protein>
    <submittedName>
        <fullName evidence="1">Uncharacterized protein</fullName>
    </submittedName>
</protein>
<gene>
    <name evidence="1" type="ORF">F3F73_06555</name>
</gene>
<dbReference type="Proteomes" id="UP000422221">
    <property type="component" value="Unassembled WGS sequence"/>
</dbReference>
<dbReference type="Pfam" id="PF19555">
    <property type="entry name" value="DUF6078"/>
    <property type="match status" value="1"/>
</dbReference>
<name>A0A7J4XL80_9BACE</name>
<organism evidence="1 2">
    <name type="scientific">Bacteroides salyersiae</name>
    <dbReference type="NCBI Taxonomy" id="291644"/>
    <lineage>
        <taxon>Bacteria</taxon>
        <taxon>Pseudomonadati</taxon>
        <taxon>Bacteroidota</taxon>
        <taxon>Bacteroidia</taxon>
        <taxon>Bacteroidales</taxon>
        <taxon>Bacteroidaceae</taxon>
        <taxon>Bacteroides</taxon>
    </lineage>
</organism>
<dbReference type="RefSeq" id="WP_005931607.1">
    <property type="nucleotide sequence ID" value="NZ_CABKSE010000002.1"/>
</dbReference>
<evidence type="ECO:0000313" key="2">
    <source>
        <dbReference type="Proteomes" id="UP000422221"/>
    </source>
</evidence>